<dbReference type="EMBL" id="JAVDXU010000001">
    <property type="protein sequence ID" value="MDR7269315.1"/>
    <property type="molecule type" value="Genomic_DNA"/>
</dbReference>
<evidence type="ECO:0000313" key="2">
    <source>
        <dbReference type="EMBL" id="MDR7269315.1"/>
    </source>
</evidence>
<dbReference type="Proteomes" id="UP001180453">
    <property type="component" value="Unassembled WGS sequence"/>
</dbReference>
<evidence type="ECO:0000259" key="1">
    <source>
        <dbReference type="PROSITE" id="PS51184"/>
    </source>
</evidence>
<reference evidence="2 3" key="1">
    <citation type="submission" date="2023-07" db="EMBL/GenBank/DDBJ databases">
        <title>Sorghum-associated microbial communities from plants grown in Nebraska, USA.</title>
        <authorList>
            <person name="Schachtman D."/>
        </authorList>
    </citation>
    <scope>NUCLEOTIDE SEQUENCE [LARGE SCALE GENOMIC DNA]</scope>
    <source>
        <strain evidence="2 3">BE314</strain>
    </source>
</reference>
<dbReference type="InterPro" id="IPR041667">
    <property type="entry name" value="Cupin_8"/>
</dbReference>
<dbReference type="PANTHER" id="PTHR12461:SF105">
    <property type="entry name" value="HYPOXIA-INDUCIBLE FACTOR 1-ALPHA INHIBITOR"/>
    <property type="match status" value="1"/>
</dbReference>
<dbReference type="Pfam" id="PF13621">
    <property type="entry name" value="Cupin_8"/>
    <property type="match status" value="1"/>
</dbReference>
<feature type="domain" description="JmjC" evidence="1">
    <location>
        <begin position="193"/>
        <end position="349"/>
    </location>
</feature>
<dbReference type="PANTHER" id="PTHR12461">
    <property type="entry name" value="HYPOXIA-INDUCIBLE FACTOR 1 ALPHA INHIBITOR-RELATED"/>
    <property type="match status" value="1"/>
</dbReference>
<dbReference type="RefSeq" id="WP_310263877.1">
    <property type="nucleotide sequence ID" value="NZ_JAVDXU010000001.1"/>
</dbReference>
<dbReference type="SUPFAM" id="SSF51197">
    <property type="entry name" value="Clavaminate synthase-like"/>
    <property type="match status" value="1"/>
</dbReference>
<gene>
    <name evidence="2" type="ORF">J2X20_001944</name>
</gene>
<accession>A0ABU1YM63</accession>
<dbReference type="SMART" id="SM00558">
    <property type="entry name" value="JmjC"/>
    <property type="match status" value="1"/>
</dbReference>
<protein>
    <recommendedName>
        <fullName evidence="1">JmjC domain-containing protein</fullName>
    </recommendedName>
</protein>
<keyword evidence="3" id="KW-1185">Reference proteome</keyword>
<dbReference type="PROSITE" id="PS51184">
    <property type="entry name" value="JMJC"/>
    <property type="match status" value="1"/>
</dbReference>
<dbReference type="InterPro" id="IPR003347">
    <property type="entry name" value="JmjC_dom"/>
</dbReference>
<proteinExistence type="predicted"/>
<organism evidence="2 3">
    <name type="scientific">Roseateles saccharophilus</name>
    <name type="common">Pseudomonas saccharophila</name>
    <dbReference type="NCBI Taxonomy" id="304"/>
    <lineage>
        <taxon>Bacteria</taxon>
        <taxon>Pseudomonadati</taxon>
        <taxon>Pseudomonadota</taxon>
        <taxon>Betaproteobacteria</taxon>
        <taxon>Burkholderiales</taxon>
        <taxon>Sphaerotilaceae</taxon>
        <taxon>Roseateles</taxon>
    </lineage>
</organism>
<comment type="caution">
    <text evidence="2">The sequence shown here is derived from an EMBL/GenBank/DDBJ whole genome shotgun (WGS) entry which is preliminary data.</text>
</comment>
<evidence type="ECO:0000313" key="3">
    <source>
        <dbReference type="Proteomes" id="UP001180453"/>
    </source>
</evidence>
<dbReference type="Gene3D" id="2.60.120.650">
    <property type="entry name" value="Cupin"/>
    <property type="match status" value="1"/>
</dbReference>
<sequence length="353" mass="40415">MTLSPIKPPPRPRPAALLDLTPDWLLWVADNRLWDCAPASMLDTMITAGQDTETAAAAIGQIEQDPVFQAARRQQQMLRKLESVCNNLQKVWQQDPAYAVVEKRRGVGRDEFLQRYVYGCRPVMLTDIAEDWPAMKRWSPADLSARFGHLEVDVQVGRNTDTLFEQNKEKLRQRMKVSEFADLVVNGGATNDHYLTANDEMLRRPEFMPLLQDIGRMPPICDPALLHTAASFWFGPAGTRTPLHHDTLMLFHTQVVGRKRWRFVSPLQTPLLYNRMGVYSPIDLDAPDFNRYPRLREAVVLETVLEPGDTLFLPLGWWHQVSSLEMSMSFSYTNFDAGVPNEFKYENPSIGNW</sequence>
<name>A0ABU1YM63_ROSSA</name>